<dbReference type="RefSeq" id="XP_070868151.1">
    <property type="nucleotide sequence ID" value="XM_071007790.1"/>
</dbReference>
<reference evidence="3 4" key="1">
    <citation type="journal article" date="2024" name="Commun. Biol.">
        <title>Comparative genomic analysis of thermophilic fungi reveals convergent evolutionary adaptations and gene losses.</title>
        <authorList>
            <person name="Steindorff A.S."/>
            <person name="Aguilar-Pontes M.V."/>
            <person name="Robinson A.J."/>
            <person name="Andreopoulos B."/>
            <person name="LaButti K."/>
            <person name="Kuo A."/>
            <person name="Mondo S."/>
            <person name="Riley R."/>
            <person name="Otillar R."/>
            <person name="Haridas S."/>
            <person name="Lipzen A."/>
            <person name="Grimwood J."/>
            <person name="Schmutz J."/>
            <person name="Clum A."/>
            <person name="Reid I.D."/>
            <person name="Moisan M.C."/>
            <person name="Butler G."/>
            <person name="Nguyen T.T.M."/>
            <person name="Dewar K."/>
            <person name="Conant G."/>
            <person name="Drula E."/>
            <person name="Henrissat B."/>
            <person name="Hansel C."/>
            <person name="Singer S."/>
            <person name="Hutchinson M.I."/>
            <person name="de Vries R.P."/>
            <person name="Natvig D.O."/>
            <person name="Powell A.J."/>
            <person name="Tsang A."/>
            <person name="Grigoriev I.V."/>
        </authorList>
    </citation>
    <scope>NUCLEOTIDE SEQUENCE [LARGE SCALE GENOMIC DNA]</scope>
    <source>
        <strain evidence="3 4">ATCC 22073</strain>
    </source>
</reference>
<dbReference type="GeneID" id="98122434"/>
<dbReference type="Gene3D" id="2.60.120.650">
    <property type="entry name" value="Cupin"/>
    <property type="match status" value="1"/>
</dbReference>
<feature type="compositionally biased region" description="Low complexity" evidence="1">
    <location>
        <begin position="506"/>
        <end position="515"/>
    </location>
</feature>
<feature type="domain" description="JmjC" evidence="2">
    <location>
        <begin position="306"/>
        <end position="472"/>
    </location>
</feature>
<dbReference type="PANTHER" id="PTHR48125:SF10">
    <property type="entry name" value="OS12G0136300 PROTEIN"/>
    <property type="match status" value="1"/>
</dbReference>
<dbReference type="Pfam" id="PF00856">
    <property type="entry name" value="SET"/>
    <property type="match status" value="1"/>
</dbReference>
<organism evidence="3 4">
    <name type="scientific">Remersonia thermophila</name>
    <dbReference type="NCBI Taxonomy" id="72144"/>
    <lineage>
        <taxon>Eukaryota</taxon>
        <taxon>Fungi</taxon>
        <taxon>Dikarya</taxon>
        <taxon>Ascomycota</taxon>
        <taxon>Pezizomycotina</taxon>
        <taxon>Sordariomycetes</taxon>
        <taxon>Sordariomycetidae</taxon>
        <taxon>Sordariales</taxon>
        <taxon>Sordariales incertae sedis</taxon>
        <taxon>Remersonia</taxon>
    </lineage>
</organism>
<feature type="region of interest" description="Disordered" evidence="1">
    <location>
        <begin position="485"/>
        <end position="708"/>
    </location>
</feature>
<name>A0ABR4DGP6_9PEZI</name>
<feature type="compositionally biased region" description="Polar residues" evidence="1">
    <location>
        <begin position="542"/>
        <end position="554"/>
    </location>
</feature>
<dbReference type="EMBL" id="JAZGUE010000002">
    <property type="protein sequence ID" value="KAL2269427.1"/>
    <property type="molecule type" value="Genomic_DNA"/>
</dbReference>
<evidence type="ECO:0000259" key="2">
    <source>
        <dbReference type="PROSITE" id="PS51184"/>
    </source>
</evidence>
<feature type="region of interest" description="Disordered" evidence="1">
    <location>
        <begin position="68"/>
        <end position="143"/>
    </location>
</feature>
<evidence type="ECO:0000256" key="1">
    <source>
        <dbReference type="SAM" id="MobiDB-lite"/>
    </source>
</evidence>
<dbReference type="PANTHER" id="PTHR48125">
    <property type="entry name" value="LP07818P1"/>
    <property type="match status" value="1"/>
</dbReference>
<dbReference type="Pfam" id="PF02373">
    <property type="entry name" value="JmjC"/>
    <property type="match status" value="1"/>
</dbReference>
<dbReference type="CDD" id="cd08161">
    <property type="entry name" value="SET"/>
    <property type="match status" value="1"/>
</dbReference>
<dbReference type="SUPFAM" id="SSF51197">
    <property type="entry name" value="Clavaminate synthase-like"/>
    <property type="match status" value="1"/>
</dbReference>
<evidence type="ECO:0000313" key="4">
    <source>
        <dbReference type="Proteomes" id="UP001600064"/>
    </source>
</evidence>
<feature type="compositionally biased region" description="Low complexity" evidence="1">
    <location>
        <begin position="653"/>
        <end position="666"/>
    </location>
</feature>
<keyword evidence="4" id="KW-1185">Reference proteome</keyword>
<dbReference type="InterPro" id="IPR003347">
    <property type="entry name" value="JmjC_dom"/>
</dbReference>
<feature type="compositionally biased region" description="Basic and acidic residues" evidence="1">
    <location>
        <begin position="681"/>
        <end position="704"/>
    </location>
</feature>
<evidence type="ECO:0000313" key="3">
    <source>
        <dbReference type="EMBL" id="KAL2269427.1"/>
    </source>
</evidence>
<dbReference type="InterPro" id="IPR046341">
    <property type="entry name" value="SET_dom_sf"/>
</dbReference>
<comment type="caution">
    <text evidence="3">The sequence shown here is derived from an EMBL/GenBank/DDBJ whole genome shotgun (WGS) entry which is preliminary data.</text>
</comment>
<dbReference type="Proteomes" id="UP001600064">
    <property type="component" value="Unassembled WGS sequence"/>
</dbReference>
<dbReference type="Gene3D" id="2.170.270.10">
    <property type="entry name" value="SET domain"/>
    <property type="match status" value="1"/>
</dbReference>
<dbReference type="InterPro" id="IPR001214">
    <property type="entry name" value="SET_dom"/>
</dbReference>
<feature type="compositionally biased region" description="Low complexity" evidence="1">
    <location>
        <begin position="69"/>
        <end position="80"/>
    </location>
</feature>
<proteinExistence type="predicted"/>
<dbReference type="SUPFAM" id="SSF82199">
    <property type="entry name" value="SET domain"/>
    <property type="match status" value="1"/>
</dbReference>
<feature type="region of interest" description="Disordered" evidence="1">
    <location>
        <begin position="724"/>
        <end position="753"/>
    </location>
</feature>
<feature type="compositionally biased region" description="Low complexity" evidence="1">
    <location>
        <begin position="524"/>
        <end position="537"/>
    </location>
</feature>
<feature type="compositionally biased region" description="Low complexity" evidence="1">
    <location>
        <begin position="558"/>
        <end position="581"/>
    </location>
</feature>
<protein>
    <recommendedName>
        <fullName evidence="2">JmjC domain-containing protein</fullName>
    </recommendedName>
</protein>
<sequence length="1165" mass="125621">MDVLQPKVDSIGGEVSEISDALRAYLEHGLVSGRRVQPPKTKAGRDLLQHLLGRLDQVSSTLNDIKRLTTAAPPSTSPSPMRAGPSIPRPLSTAAPTAPPSQPSSAPAMNAMGFAEGSERAQSGVRCHSGALAERTSSRSGHDGVAPLPPRFPAVPAAPWAAAHPGSHIILSDGSAYAPPIPVEKASPLFDCTYQDIHILNEELFELYSSHPVVRELGYIKLQVRNLPPLNVSNVDRPTRDHATSFCYRVDPAGLVKVDTGKRCKFSPPRLPLPVSAKTRWSLDEQRHLWNSSAADPPKGNRPYIIGNPLFDDVELSPGEKLRRRGRTVLEGINTQYVYFNLAGKTLTTMHREDAHVRSENLLRSGQHKFWCFVKPAFSKKLEERMAREYPEMRRCSQAVRHLSRHIPPAKLDEWGIGYTLDYCVPGQAVVTEPGTYHQVLNLGPNYAIAINLEYESSPDMPPDYRFCDKNCPDKFAMSADDFRIYETPPPQPMPRTPDTSGGRRAPAPAAQDAPKLPHEPARSGSPSPEDAASAAPRLQLTPASSRGQEQGSPRSPPALQGASSSSQAAPSEASQPSPCSGPRDVSIPRGLPAKGISGPDLPAKIESTSPRLAPTGTASGPAADASQGSLTTVPPAGTPRPPLTGDDAASDPFAVLQRAAAQAALPHPPAPLRKTARMINPEREEDRMPDPRPSKRPKPERPVAPELDGAPVAAASPVAASPYAAGASVPSGASAPVPFPRPAPGPQAAASANAPLARLSTLFQSRGASKLGTLAAAKIRGKPAFERLAHLVREWRRYARAAAIAVGGFGLVRALTETEKDHPELHLFLLRLFKMELSKCIEAATARSGSLASQNFKGTMLQSLGWAEAGLPKLDDYLREGKTWAALCQGRDGLLCLIPPGIDWLNLAVFREEVACFHAALDDDPLAAKLCDAGETLQRSIWRCLELPEFVFESAPTTRLRPDQLAPLLEPFRLARSNVWDPGPAEAAAWPRPAGWGWAWPSDPSAARPGDVQCSFCPRKSCRCIDLRTPQVPRVSDDMSKGPGIRSLGTHYKHQILGELAGELVPPGSRPGDWTLPLRRPDLGGGADALPVAEIYPRRMGNWVRKVRHCGTNPSAEFRVMKISGRWRQMLVMLRDVADGEEITVRYGAGFAGDLPYGAVEGLH</sequence>
<feature type="compositionally biased region" description="Low complexity" evidence="1">
    <location>
        <begin position="724"/>
        <end position="737"/>
    </location>
</feature>
<gene>
    <name evidence="3" type="ORF">VTJ83DRAFT_1611</name>
</gene>
<dbReference type="PROSITE" id="PS51184">
    <property type="entry name" value="JMJC"/>
    <property type="match status" value="1"/>
</dbReference>
<dbReference type="SMART" id="SM00558">
    <property type="entry name" value="JmjC"/>
    <property type="match status" value="1"/>
</dbReference>
<accession>A0ABR4DGP6</accession>